<dbReference type="GO" id="GO:0030975">
    <property type="term" value="F:thiamine binding"/>
    <property type="evidence" value="ECO:0007669"/>
    <property type="project" value="InterPro"/>
</dbReference>
<dbReference type="EMBL" id="CP019070">
    <property type="protein sequence ID" value="APW65039.1"/>
    <property type="molecule type" value="Genomic_DNA"/>
</dbReference>
<keyword evidence="3" id="KW-0813">Transport</keyword>
<evidence type="ECO:0000313" key="7">
    <source>
        <dbReference type="EMBL" id="APW65039.1"/>
    </source>
</evidence>
<sequence length="329" mass="37346">MKKLVYLLLLTTFFAYANEKPTLNVYTYDAFAASWGPAPKVKKAFEKTCNCNINFIGVSSSIATLRKIQLEGKKTKADVLLGLDTAVAQVAKDTKLFSTHDLDTSIIDLPNSYKDDTFVPFDYSYFAFVYDEEKTKKVPKSFEELASMPDDFKIVIQDPRSSTPGLGLLLWVKSVYGDKASDYWKRLAPHILTITKGWSEAYGLFLKGEANMALSYTTSSAYHMVEENKFNIKAAPFKEGHYAQIEVAAIVKSSKQKELGKKFLEFLYSKEFAQLIPTSNWAYPVIKDVKLHESFSKLHLPKEFILMDGKTVQEKRKAIINEWLEAVKK</sequence>
<dbReference type="CDD" id="cd13545">
    <property type="entry name" value="PBP2_TbpA"/>
    <property type="match status" value="1"/>
</dbReference>
<dbReference type="PANTHER" id="PTHR30006:SF3">
    <property type="entry name" value="THIAMINE-BINDING PERIPLASMIC PROTEIN"/>
    <property type="match status" value="1"/>
</dbReference>
<dbReference type="SUPFAM" id="SSF53850">
    <property type="entry name" value="Periplasmic binding protein-like II"/>
    <property type="match status" value="1"/>
</dbReference>
<dbReference type="Proteomes" id="UP000186074">
    <property type="component" value="Chromosome"/>
</dbReference>
<gene>
    <name evidence="7" type="ORF">LPB137_03905</name>
</gene>
<dbReference type="Gene3D" id="3.40.190.10">
    <property type="entry name" value="Periplasmic binding protein-like II"/>
    <property type="match status" value="2"/>
</dbReference>
<keyword evidence="4 6" id="KW-0732">Signal</keyword>
<dbReference type="STRING" id="1850254.LPB137_03905"/>
<proteinExistence type="predicted"/>
<dbReference type="KEGG" id="alp:LPB137_03905"/>
<feature type="chain" id="PRO_5012253122" description="Thiamine-binding periplasmic protein" evidence="6">
    <location>
        <begin position="18"/>
        <end position="329"/>
    </location>
</feature>
<accession>A0A1P8KKG1</accession>
<dbReference type="InterPro" id="IPR006059">
    <property type="entry name" value="SBP"/>
</dbReference>
<dbReference type="InterPro" id="IPR005967">
    <property type="entry name" value="ThiB"/>
</dbReference>
<dbReference type="RefSeq" id="WP_076084627.1">
    <property type="nucleotide sequence ID" value="NZ_CP019070.1"/>
</dbReference>
<comment type="subcellular location">
    <subcellularLocation>
        <location evidence="1">Periplasm</location>
    </subcellularLocation>
</comment>
<dbReference type="InterPro" id="IPR005948">
    <property type="entry name" value="ThiB-like"/>
</dbReference>
<dbReference type="AlphaFoldDB" id="A0A1P8KKG1"/>
<name>A0A1P8KKG1_9BACT</name>
<dbReference type="OrthoDB" id="5412681at2"/>
<evidence type="ECO:0000256" key="6">
    <source>
        <dbReference type="SAM" id="SignalP"/>
    </source>
</evidence>
<dbReference type="NCBIfam" id="TIGR01276">
    <property type="entry name" value="thiB"/>
    <property type="match status" value="1"/>
</dbReference>
<keyword evidence="5" id="KW-0574">Periplasm</keyword>
<evidence type="ECO:0000256" key="2">
    <source>
        <dbReference type="ARBA" id="ARBA00019815"/>
    </source>
</evidence>
<dbReference type="NCBIfam" id="TIGR01254">
    <property type="entry name" value="sfuA"/>
    <property type="match status" value="1"/>
</dbReference>
<protein>
    <recommendedName>
        <fullName evidence="2">Thiamine-binding periplasmic protein</fullName>
    </recommendedName>
</protein>
<dbReference type="GO" id="GO:0030288">
    <property type="term" value="C:outer membrane-bounded periplasmic space"/>
    <property type="evidence" value="ECO:0007669"/>
    <property type="project" value="InterPro"/>
</dbReference>
<feature type="signal peptide" evidence="6">
    <location>
        <begin position="1"/>
        <end position="17"/>
    </location>
</feature>
<evidence type="ECO:0000256" key="1">
    <source>
        <dbReference type="ARBA" id="ARBA00004418"/>
    </source>
</evidence>
<dbReference type="Pfam" id="PF13416">
    <property type="entry name" value="SBP_bac_8"/>
    <property type="match status" value="1"/>
</dbReference>
<evidence type="ECO:0000256" key="3">
    <source>
        <dbReference type="ARBA" id="ARBA00022448"/>
    </source>
</evidence>
<evidence type="ECO:0000256" key="5">
    <source>
        <dbReference type="ARBA" id="ARBA00022764"/>
    </source>
</evidence>
<organism evidence="7 8">
    <name type="scientific">Poseidonibacter parvus</name>
    <dbReference type="NCBI Taxonomy" id="1850254"/>
    <lineage>
        <taxon>Bacteria</taxon>
        <taxon>Pseudomonadati</taxon>
        <taxon>Campylobacterota</taxon>
        <taxon>Epsilonproteobacteria</taxon>
        <taxon>Campylobacterales</taxon>
        <taxon>Arcobacteraceae</taxon>
        <taxon>Poseidonibacter</taxon>
    </lineage>
</organism>
<dbReference type="GO" id="GO:0030976">
    <property type="term" value="F:thiamine pyrophosphate binding"/>
    <property type="evidence" value="ECO:0007669"/>
    <property type="project" value="TreeGrafter"/>
</dbReference>
<keyword evidence="8" id="KW-1185">Reference proteome</keyword>
<dbReference type="GO" id="GO:0015888">
    <property type="term" value="P:thiamine transport"/>
    <property type="evidence" value="ECO:0007669"/>
    <property type="project" value="InterPro"/>
</dbReference>
<evidence type="ECO:0000256" key="4">
    <source>
        <dbReference type="ARBA" id="ARBA00022729"/>
    </source>
</evidence>
<evidence type="ECO:0000313" key="8">
    <source>
        <dbReference type="Proteomes" id="UP000186074"/>
    </source>
</evidence>
<reference evidence="7 8" key="1">
    <citation type="submission" date="2017-01" db="EMBL/GenBank/DDBJ databases">
        <title>Genome sequencing of Arcobacter sp. LPB0137.</title>
        <authorList>
            <person name="Lee G.-W."/>
            <person name="Yi H."/>
        </authorList>
    </citation>
    <scope>NUCLEOTIDE SEQUENCE [LARGE SCALE GENOMIC DNA]</scope>
    <source>
        <strain evidence="7 8">LPB0137</strain>
    </source>
</reference>
<dbReference type="PANTHER" id="PTHR30006">
    <property type="entry name" value="THIAMINE-BINDING PERIPLASMIC PROTEIN-RELATED"/>
    <property type="match status" value="1"/>
</dbReference>